<dbReference type="Proteomes" id="UP000054926">
    <property type="component" value="Unassembled WGS sequence"/>
</dbReference>
<gene>
    <name evidence="2" type="ORF">Lste_2047</name>
</gene>
<accession>A0A0W0ZIR3</accession>
<evidence type="ECO:0000259" key="1">
    <source>
        <dbReference type="PROSITE" id="PS51186"/>
    </source>
</evidence>
<organism evidence="2 3">
    <name type="scientific">Legionella steelei</name>
    <dbReference type="NCBI Taxonomy" id="947033"/>
    <lineage>
        <taxon>Bacteria</taxon>
        <taxon>Pseudomonadati</taxon>
        <taxon>Pseudomonadota</taxon>
        <taxon>Gammaproteobacteria</taxon>
        <taxon>Legionellales</taxon>
        <taxon>Legionellaceae</taxon>
        <taxon>Legionella</taxon>
    </lineage>
</organism>
<dbReference type="InterPro" id="IPR016181">
    <property type="entry name" value="Acyl_CoA_acyltransferase"/>
</dbReference>
<reference evidence="2 3" key="1">
    <citation type="submission" date="2015-11" db="EMBL/GenBank/DDBJ databases">
        <title>Genomic analysis of 38 Legionella species identifies large and diverse effector repertoires.</title>
        <authorList>
            <person name="Burstein D."/>
            <person name="Amaro F."/>
            <person name="Zusman T."/>
            <person name="Lifshitz Z."/>
            <person name="Cohen O."/>
            <person name="Gilbert J.A."/>
            <person name="Pupko T."/>
            <person name="Shuman H.A."/>
            <person name="Segal G."/>
        </authorList>
    </citation>
    <scope>NUCLEOTIDE SEQUENCE [LARGE SCALE GENOMIC DNA]</scope>
    <source>
        <strain evidence="2 3">IMVS3376</strain>
    </source>
</reference>
<protein>
    <recommendedName>
        <fullName evidence="1">N-acetyltransferase domain-containing protein</fullName>
    </recommendedName>
</protein>
<dbReference type="PROSITE" id="PS51186">
    <property type="entry name" value="GNAT"/>
    <property type="match status" value="1"/>
</dbReference>
<dbReference type="AlphaFoldDB" id="A0A0W0ZIR3"/>
<feature type="domain" description="N-acetyltransferase" evidence="1">
    <location>
        <begin position="41"/>
        <end position="188"/>
    </location>
</feature>
<keyword evidence="3" id="KW-1185">Reference proteome</keyword>
<dbReference type="GO" id="GO:0016747">
    <property type="term" value="F:acyltransferase activity, transferring groups other than amino-acyl groups"/>
    <property type="evidence" value="ECO:0007669"/>
    <property type="project" value="InterPro"/>
</dbReference>
<dbReference type="EMBL" id="LNYY01000019">
    <property type="protein sequence ID" value="KTD68889.1"/>
    <property type="molecule type" value="Genomic_DNA"/>
</dbReference>
<comment type="caution">
    <text evidence="2">The sequence shown here is derived from an EMBL/GenBank/DDBJ whole genome shotgun (WGS) entry which is preliminary data.</text>
</comment>
<evidence type="ECO:0000313" key="2">
    <source>
        <dbReference type="EMBL" id="KTD68889.1"/>
    </source>
</evidence>
<proteinExistence type="predicted"/>
<dbReference type="STRING" id="947033.Lste_2047"/>
<dbReference type="Pfam" id="PF00583">
    <property type="entry name" value="Acetyltransf_1"/>
    <property type="match status" value="1"/>
</dbReference>
<dbReference type="Gene3D" id="3.40.630.30">
    <property type="match status" value="1"/>
</dbReference>
<evidence type="ECO:0000313" key="3">
    <source>
        <dbReference type="Proteomes" id="UP000054926"/>
    </source>
</evidence>
<dbReference type="OrthoDB" id="5637934at2"/>
<sequence length="313" mass="35237">MKRHYCTASDSLDQNKNKMYKVHIDNKEISSVTSGKDNTELTIRLPKMSDLDYIEENGLIMTKTIDEEAVSAVEQAGSYLDEDDKIHIPLILLCNGKIACYLQLVISPATKEATIDWLGTTPPLRGKGFAKLFLLTILNLLEKYGIEQIDLTSSEEGMSLYLKCGFLPIDEKLLIFLKPGQSLLQSIPQVLNYVHAHEDGTINTVMSLDFTEVYCQQILQNYLAENRTMLAKINNDPEVEMLLKVACAIDNSVSSQEEQENDPIHFSSYKHTFFNMEKNSGAALQFDLAHYVNQGPMQPATELTDTVAKQLQF</sequence>
<dbReference type="InterPro" id="IPR000182">
    <property type="entry name" value="GNAT_dom"/>
</dbReference>
<dbReference type="SUPFAM" id="SSF55729">
    <property type="entry name" value="Acyl-CoA N-acyltransferases (Nat)"/>
    <property type="match status" value="1"/>
</dbReference>
<name>A0A0W0ZIR3_9GAMM</name>
<dbReference type="PATRIC" id="fig|947033.5.peg.2172"/>